<dbReference type="NCBIfam" id="NF003559">
    <property type="entry name" value="PRK05234.1"/>
    <property type="match status" value="1"/>
</dbReference>
<dbReference type="InterPro" id="IPR004363">
    <property type="entry name" value="Methylgl_synth"/>
</dbReference>
<dbReference type="EMBL" id="FMJD01000010">
    <property type="protein sequence ID" value="SCM78183.1"/>
    <property type="molecule type" value="Genomic_DNA"/>
</dbReference>
<organism evidence="5">
    <name type="scientific">uncultured Pleomorphomonas sp</name>
    <dbReference type="NCBI Taxonomy" id="442121"/>
    <lineage>
        <taxon>Bacteria</taxon>
        <taxon>Pseudomonadati</taxon>
        <taxon>Pseudomonadota</taxon>
        <taxon>Alphaproteobacteria</taxon>
        <taxon>Hyphomicrobiales</taxon>
        <taxon>Pleomorphomonadaceae</taxon>
        <taxon>Pleomorphomonas</taxon>
        <taxon>environmental samples</taxon>
    </lineage>
</organism>
<dbReference type="GO" id="GO:0008929">
    <property type="term" value="F:methylglyoxal synthase activity"/>
    <property type="evidence" value="ECO:0007669"/>
    <property type="project" value="UniProtKB-UniRule"/>
</dbReference>
<feature type="binding site" evidence="2">
    <location>
        <begin position="65"/>
        <end position="66"/>
    </location>
    <ligand>
        <name>substrate</name>
    </ligand>
</feature>
<dbReference type="PIRSF" id="PIRSF006614">
    <property type="entry name" value="Methylglyox_syn"/>
    <property type="match status" value="1"/>
</dbReference>
<dbReference type="PROSITE" id="PS51855">
    <property type="entry name" value="MGS"/>
    <property type="match status" value="1"/>
</dbReference>
<evidence type="ECO:0000259" key="4">
    <source>
        <dbReference type="PROSITE" id="PS51855"/>
    </source>
</evidence>
<dbReference type="GO" id="GO:0005829">
    <property type="term" value="C:cytosol"/>
    <property type="evidence" value="ECO:0007669"/>
    <property type="project" value="TreeGrafter"/>
</dbReference>
<dbReference type="SUPFAM" id="SSF52335">
    <property type="entry name" value="Methylglyoxal synthase-like"/>
    <property type="match status" value="1"/>
</dbReference>
<dbReference type="Gene3D" id="3.40.50.1380">
    <property type="entry name" value="Methylglyoxal synthase-like domain"/>
    <property type="match status" value="1"/>
</dbReference>
<sequence length="141" mass="14987">MTAPTAPAIAPAIALVAHDARKDEMVAFARTHERWLSAFRLFATGTTGGRIQEACPSLDITRLKSGPLGGDQQIGAMIAEGRLGGLFFFIDPLSPMPHDVDVKALTRLSVVYDIPMALNHATAELLIRSGGLIHSVPVSSD</sequence>
<dbReference type="RefSeq" id="WP_100081444.1">
    <property type="nucleotide sequence ID" value="NZ_LT608334.1"/>
</dbReference>
<dbReference type="CDD" id="cd01422">
    <property type="entry name" value="MGS"/>
    <property type="match status" value="1"/>
</dbReference>
<feature type="binding site" evidence="2">
    <location>
        <position position="98"/>
    </location>
    <ligand>
        <name>substrate</name>
    </ligand>
</feature>
<dbReference type="NCBIfam" id="TIGR00160">
    <property type="entry name" value="MGSA"/>
    <property type="match status" value="1"/>
</dbReference>
<evidence type="ECO:0000256" key="1">
    <source>
        <dbReference type="ARBA" id="ARBA00006287"/>
    </source>
</evidence>
<dbReference type="PROSITE" id="PS01335">
    <property type="entry name" value="METHYLGLYOXAL_SYNTH"/>
    <property type="match status" value="1"/>
</dbReference>
<dbReference type="EC" id="4.2.3.3" evidence="2"/>
<evidence type="ECO:0000256" key="3">
    <source>
        <dbReference type="PIRSR" id="PIRSR006614-1"/>
    </source>
</evidence>
<dbReference type="AlphaFoldDB" id="A0A212LKW6"/>
<dbReference type="InterPro" id="IPR018148">
    <property type="entry name" value="Methylglyoxal_synth_AS"/>
</dbReference>
<comment type="catalytic activity">
    <reaction evidence="2">
        <text>dihydroxyacetone phosphate = methylglyoxal + phosphate</text>
        <dbReference type="Rhea" id="RHEA:17937"/>
        <dbReference type="ChEBI" id="CHEBI:17158"/>
        <dbReference type="ChEBI" id="CHEBI:43474"/>
        <dbReference type="ChEBI" id="CHEBI:57642"/>
        <dbReference type="EC" id="4.2.3.3"/>
    </reaction>
</comment>
<comment type="similarity">
    <text evidence="1 2">Belongs to the methylglyoxal synthase family.</text>
</comment>
<reference evidence="5" key="1">
    <citation type="submission" date="2016-08" db="EMBL/GenBank/DDBJ databases">
        <authorList>
            <person name="Seilhamer J.J."/>
        </authorList>
    </citation>
    <scope>NUCLEOTIDE SEQUENCE</scope>
    <source>
        <strain evidence="5">86</strain>
    </source>
</reference>
<dbReference type="Pfam" id="PF02142">
    <property type="entry name" value="MGS"/>
    <property type="match status" value="1"/>
</dbReference>
<feature type="binding site" evidence="2">
    <location>
        <position position="18"/>
    </location>
    <ligand>
        <name>substrate</name>
    </ligand>
</feature>
<dbReference type="PANTHER" id="PTHR30492">
    <property type="entry name" value="METHYLGLYOXAL SYNTHASE"/>
    <property type="match status" value="1"/>
</dbReference>
<protein>
    <recommendedName>
        <fullName evidence="2">Methylglyoxal synthase</fullName>
        <shortName evidence="2">MGS</shortName>
        <ecNumber evidence="2">4.2.3.3</ecNumber>
    </recommendedName>
</protein>
<dbReference type="InterPro" id="IPR036914">
    <property type="entry name" value="MGS-like_dom_sf"/>
</dbReference>
<evidence type="ECO:0000256" key="2">
    <source>
        <dbReference type="HAMAP-Rule" id="MF_00549"/>
    </source>
</evidence>
<gene>
    <name evidence="2 5" type="primary">mgsA</name>
    <name evidence="5" type="ORF">KL86PLE_60505</name>
</gene>
<dbReference type="HAMAP" id="MF_00549">
    <property type="entry name" value="Methylglyoxal_synth"/>
    <property type="match status" value="1"/>
</dbReference>
<dbReference type="SMART" id="SM00851">
    <property type="entry name" value="MGS"/>
    <property type="match status" value="1"/>
</dbReference>
<dbReference type="InterPro" id="IPR011607">
    <property type="entry name" value="MGS-like_dom"/>
</dbReference>
<accession>A0A212LKW6</accession>
<comment type="function">
    <text evidence="2">Catalyzes the formation of methylglyoxal from dihydroxyacetone phosphate.</text>
</comment>
<dbReference type="GO" id="GO:0019242">
    <property type="term" value="P:methylglyoxal biosynthetic process"/>
    <property type="evidence" value="ECO:0007669"/>
    <property type="project" value="UniProtKB-UniRule"/>
</dbReference>
<keyword evidence="2 5" id="KW-0456">Lyase</keyword>
<feature type="domain" description="MGS-like" evidence="4">
    <location>
        <begin position="1"/>
        <end position="141"/>
    </location>
</feature>
<proteinExistence type="inferred from homology"/>
<feature type="active site" description="Proton donor/acceptor" evidence="2 3">
    <location>
        <position position="71"/>
    </location>
</feature>
<dbReference type="PANTHER" id="PTHR30492:SF0">
    <property type="entry name" value="METHYLGLYOXAL SYNTHASE"/>
    <property type="match status" value="1"/>
</dbReference>
<evidence type="ECO:0000313" key="5">
    <source>
        <dbReference type="EMBL" id="SCM78183.1"/>
    </source>
</evidence>
<feature type="binding site" evidence="2">
    <location>
        <begin position="44"/>
        <end position="47"/>
    </location>
    <ligand>
        <name>substrate</name>
    </ligand>
</feature>
<name>A0A212LKW6_9HYPH</name>
<feature type="binding site" evidence="2">
    <location>
        <position position="22"/>
    </location>
    <ligand>
        <name>substrate</name>
    </ligand>
</feature>